<organism evidence="1 2">
    <name type="scientific">Achromobacter marplatensis</name>
    <dbReference type="NCBI Taxonomy" id="470868"/>
    <lineage>
        <taxon>Bacteria</taxon>
        <taxon>Pseudomonadati</taxon>
        <taxon>Pseudomonadota</taxon>
        <taxon>Betaproteobacteria</taxon>
        <taxon>Burkholderiales</taxon>
        <taxon>Alcaligenaceae</taxon>
        <taxon>Achromobacter</taxon>
    </lineage>
</organism>
<comment type="caution">
    <text evidence="1">The sequence shown here is derived from an EMBL/GenBank/DDBJ whole genome shotgun (WGS) entry which is preliminary data.</text>
</comment>
<sequence length="148" mass="16164">MTENNAAQPVLTDDEIRDIESRAEFSWHVPRAIERAVLSKLRAEGVQAGDEEEAFEAWLYLGQTQFEPSDLNKDAISLAQLAYSAGRAALASAPVADERAAQGYGSPADVAQRIEQYLYHDGRKNSATQLLYEAMKALRRPAPAAGDA</sequence>
<gene>
    <name evidence="1" type="ORF">DFP87_13311</name>
</gene>
<feature type="non-terminal residue" evidence="1">
    <location>
        <position position="148"/>
    </location>
</feature>
<dbReference type="RefSeq" id="WP_420093918.1">
    <property type="nucleotide sequence ID" value="NZ_QNRM01000033.1"/>
</dbReference>
<reference evidence="1 2" key="1">
    <citation type="submission" date="2018-06" db="EMBL/GenBank/DDBJ databases">
        <title>Genomic Encyclopedia of Type Strains, Phase III (KMG-III): the genomes of soil and plant-associated and newly described type strains.</title>
        <authorList>
            <person name="Whitman W."/>
        </authorList>
    </citation>
    <scope>NUCLEOTIDE SEQUENCE [LARGE SCALE GENOMIC DNA]</scope>
    <source>
        <strain evidence="1 2">CECT 7342</strain>
    </source>
</reference>
<dbReference type="EMBL" id="QNRM01000033">
    <property type="protein sequence ID" value="RBP09782.1"/>
    <property type="molecule type" value="Genomic_DNA"/>
</dbReference>
<dbReference type="Proteomes" id="UP000252124">
    <property type="component" value="Unassembled WGS sequence"/>
</dbReference>
<protein>
    <submittedName>
        <fullName evidence="1">Uncharacterized protein</fullName>
    </submittedName>
</protein>
<name>A0ABX9FTC5_9BURK</name>
<evidence type="ECO:0000313" key="1">
    <source>
        <dbReference type="EMBL" id="RBP09782.1"/>
    </source>
</evidence>
<evidence type="ECO:0000313" key="2">
    <source>
        <dbReference type="Proteomes" id="UP000252124"/>
    </source>
</evidence>
<proteinExistence type="predicted"/>
<accession>A0ABX9FTC5</accession>
<keyword evidence="2" id="KW-1185">Reference proteome</keyword>